<dbReference type="Gene3D" id="3.40.50.2300">
    <property type="match status" value="1"/>
</dbReference>
<dbReference type="InterPro" id="IPR011006">
    <property type="entry name" value="CheY-like_superfamily"/>
</dbReference>
<dbReference type="GO" id="GO:0004673">
    <property type="term" value="F:protein histidine kinase activity"/>
    <property type="evidence" value="ECO:0007669"/>
    <property type="project" value="TreeGrafter"/>
</dbReference>
<evidence type="ECO:0000256" key="1">
    <source>
        <dbReference type="ARBA" id="ARBA00022553"/>
    </source>
</evidence>
<comment type="caution">
    <text evidence="3">Lacks conserved residue(s) required for the propagation of feature annotation.</text>
</comment>
<dbReference type="AlphaFoldDB" id="A0A1Y5HT29"/>
<sequence>TTKAIRRWQYGQADKVCRIIALTAHTLEEHKEHCLDAGMDGHLGKPLRLQELSELIDQLANELN</sequence>
<organism evidence="5 6">
    <name type="scientific">Oleispira antarctica</name>
    <dbReference type="NCBI Taxonomy" id="188908"/>
    <lineage>
        <taxon>Bacteria</taxon>
        <taxon>Pseudomonadati</taxon>
        <taxon>Pseudomonadota</taxon>
        <taxon>Gammaproteobacteria</taxon>
        <taxon>Oceanospirillales</taxon>
        <taxon>Oceanospirillaceae</taxon>
        <taxon>Oleispira</taxon>
    </lineage>
</organism>
<comment type="caution">
    <text evidence="5">The sequence shown here is derived from an EMBL/GenBank/DDBJ whole genome shotgun (WGS) entry which is preliminary data.</text>
</comment>
<evidence type="ECO:0000256" key="2">
    <source>
        <dbReference type="ARBA" id="ARBA00023012"/>
    </source>
</evidence>
<dbReference type="InterPro" id="IPR001789">
    <property type="entry name" value="Sig_transdc_resp-reg_receiver"/>
</dbReference>
<evidence type="ECO:0000313" key="5">
    <source>
        <dbReference type="EMBL" id="OUS40468.1"/>
    </source>
</evidence>
<reference evidence="6" key="1">
    <citation type="journal article" date="2017" name="Proc. Natl. Acad. Sci. U.S.A.">
        <title>Simulation of Deepwater Horizon oil plume reveals substrate specialization within a complex community of hydrocarbon degraders.</title>
        <authorList>
            <person name="Hu P."/>
            <person name="Dubinsky E.A."/>
            <person name="Probst A.J."/>
            <person name="Wang J."/>
            <person name="Sieber C.M.K."/>
            <person name="Tom L.M."/>
            <person name="Gardinali P."/>
            <person name="Banfield J.F."/>
            <person name="Atlas R.M."/>
            <person name="Andersen G.L."/>
        </authorList>
    </citation>
    <scope>NUCLEOTIDE SEQUENCE [LARGE SCALE GENOMIC DNA]</scope>
</reference>
<proteinExistence type="predicted"/>
<dbReference type="PROSITE" id="PS50110">
    <property type="entry name" value="RESPONSE_REGULATORY"/>
    <property type="match status" value="1"/>
</dbReference>
<name>A0A1Y5HT29_OLEAN</name>
<accession>A0A1Y5HT29</accession>
<dbReference type="SUPFAM" id="SSF52172">
    <property type="entry name" value="CheY-like"/>
    <property type="match status" value="1"/>
</dbReference>
<keyword evidence="2" id="KW-0902">Two-component regulatory system</keyword>
<evidence type="ECO:0000313" key="6">
    <source>
        <dbReference type="Proteomes" id="UP000227088"/>
    </source>
</evidence>
<feature type="domain" description="Response regulatory" evidence="4">
    <location>
        <begin position="1"/>
        <end position="60"/>
    </location>
</feature>
<evidence type="ECO:0000259" key="4">
    <source>
        <dbReference type="PROSITE" id="PS50110"/>
    </source>
</evidence>
<dbReference type="Pfam" id="PF00072">
    <property type="entry name" value="Response_reg"/>
    <property type="match status" value="1"/>
</dbReference>
<dbReference type="GO" id="GO:0000160">
    <property type="term" value="P:phosphorelay signal transduction system"/>
    <property type="evidence" value="ECO:0007669"/>
    <property type="project" value="UniProtKB-KW"/>
</dbReference>
<evidence type="ECO:0000256" key="3">
    <source>
        <dbReference type="PROSITE-ProRule" id="PRU00169"/>
    </source>
</evidence>
<dbReference type="GO" id="GO:0071474">
    <property type="term" value="P:cellular hyperosmotic response"/>
    <property type="evidence" value="ECO:0007669"/>
    <property type="project" value="TreeGrafter"/>
</dbReference>
<protein>
    <recommendedName>
        <fullName evidence="4">Response regulatory domain-containing protein</fullName>
    </recommendedName>
</protein>
<gene>
    <name evidence="5" type="ORF">A9R00_05840</name>
</gene>
<dbReference type="PANTHER" id="PTHR45339:SF1">
    <property type="entry name" value="HYBRID SIGNAL TRANSDUCTION HISTIDINE KINASE J"/>
    <property type="match status" value="1"/>
</dbReference>
<keyword evidence="1" id="KW-0597">Phosphoprotein</keyword>
<dbReference type="EMBL" id="MABE01000334">
    <property type="protein sequence ID" value="OUS40468.1"/>
    <property type="molecule type" value="Genomic_DNA"/>
</dbReference>
<dbReference type="PANTHER" id="PTHR45339">
    <property type="entry name" value="HYBRID SIGNAL TRANSDUCTION HISTIDINE KINASE J"/>
    <property type="match status" value="1"/>
</dbReference>
<dbReference type="Proteomes" id="UP000227088">
    <property type="component" value="Unassembled WGS sequence"/>
</dbReference>
<feature type="non-terminal residue" evidence="5">
    <location>
        <position position="1"/>
    </location>
</feature>